<feature type="transmembrane region" description="Helical" evidence="6">
    <location>
        <begin position="36"/>
        <end position="56"/>
    </location>
</feature>
<evidence type="ECO:0000256" key="3">
    <source>
        <dbReference type="ARBA" id="ARBA00022692"/>
    </source>
</evidence>
<feature type="transmembrane region" description="Helical" evidence="6">
    <location>
        <begin position="129"/>
        <end position="150"/>
    </location>
</feature>
<sequence>MWQELFVNACILITIIFIVSQLFKNSGIYNTSPLKIRLKLGILGGISAIILIHFSIEVSPNVIMDLRDFSIILTAFFGGMLPVVITGVITTIYRLLYKGISETSFLVPIGIMAISIGCGALSLTKLNYIWKSVLMFFYSLIIRSIIYFFVIEDKEAALKVVLVTWIASIMIGIGVYYLVLYLVASHKVLKNLKKESTYDYLTGLNNTRSFSRKFSEIKQETNLNHRKLTLMIIDIDHFKHVNDTYGHETGDLVLKQLGRLLRSYRKEYSLISRIGGEEFAIILQNTSREEAYDKAETLRKTVMTHKFYNKDGKKIKITISIGLAVYPETLSEISKLKETADLKLYEAKRTGRNKVCI</sequence>
<name>A0A8J7H7Y5_9FIRM</name>
<dbReference type="PROSITE" id="PS50887">
    <property type="entry name" value="GGDEF"/>
    <property type="match status" value="1"/>
</dbReference>
<dbReference type="NCBIfam" id="TIGR00254">
    <property type="entry name" value="GGDEF"/>
    <property type="match status" value="1"/>
</dbReference>
<feature type="domain" description="GGDEF" evidence="7">
    <location>
        <begin position="226"/>
        <end position="357"/>
    </location>
</feature>
<dbReference type="EMBL" id="JAEAGR010000002">
    <property type="protein sequence ID" value="MBH1939830.1"/>
    <property type="molecule type" value="Genomic_DNA"/>
</dbReference>
<dbReference type="InterPro" id="IPR000160">
    <property type="entry name" value="GGDEF_dom"/>
</dbReference>
<dbReference type="PANTHER" id="PTHR45138:SF9">
    <property type="entry name" value="DIGUANYLATE CYCLASE DGCM-RELATED"/>
    <property type="match status" value="1"/>
</dbReference>
<proteinExistence type="predicted"/>
<comment type="subcellular location">
    <subcellularLocation>
        <location evidence="1">Cell membrane</location>
        <topology evidence="1">Multi-pass membrane protein</topology>
    </subcellularLocation>
</comment>
<dbReference type="FunFam" id="3.30.70.270:FF:000001">
    <property type="entry name" value="Diguanylate cyclase domain protein"/>
    <property type="match status" value="1"/>
</dbReference>
<dbReference type="GO" id="GO:0071555">
    <property type="term" value="P:cell wall organization"/>
    <property type="evidence" value="ECO:0007669"/>
    <property type="project" value="InterPro"/>
</dbReference>
<gene>
    <name evidence="8" type="ORF">I5677_02840</name>
</gene>
<protein>
    <submittedName>
        <fullName evidence="8">Diguanylate cyclase</fullName>
    </submittedName>
</protein>
<dbReference type="Proteomes" id="UP000623269">
    <property type="component" value="Unassembled WGS sequence"/>
</dbReference>
<feature type="transmembrane region" description="Helical" evidence="6">
    <location>
        <begin position="162"/>
        <end position="184"/>
    </location>
</feature>
<keyword evidence="3 6" id="KW-0812">Transmembrane</keyword>
<dbReference type="AlphaFoldDB" id="A0A8J7H7Y5"/>
<dbReference type="Gene3D" id="3.30.70.270">
    <property type="match status" value="1"/>
</dbReference>
<accession>A0A8J7H7Y5</accession>
<keyword evidence="4 6" id="KW-1133">Transmembrane helix</keyword>
<dbReference type="GO" id="GO:0000155">
    <property type="term" value="F:phosphorelay sensor kinase activity"/>
    <property type="evidence" value="ECO:0007669"/>
    <property type="project" value="InterPro"/>
</dbReference>
<evidence type="ECO:0000313" key="9">
    <source>
        <dbReference type="Proteomes" id="UP000623269"/>
    </source>
</evidence>
<dbReference type="SMART" id="SM00267">
    <property type="entry name" value="GGDEF"/>
    <property type="match status" value="1"/>
</dbReference>
<dbReference type="GO" id="GO:0052621">
    <property type="term" value="F:diguanylate cyclase activity"/>
    <property type="evidence" value="ECO:0007669"/>
    <property type="project" value="TreeGrafter"/>
</dbReference>
<evidence type="ECO:0000256" key="6">
    <source>
        <dbReference type="SAM" id="Phobius"/>
    </source>
</evidence>
<dbReference type="InterPro" id="IPR029787">
    <property type="entry name" value="Nucleotide_cyclase"/>
</dbReference>
<reference evidence="8" key="1">
    <citation type="submission" date="2020-12" db="EMBL/GenBank/DDBJ databases">
        <title>M. sibirica DSM 26468T genome.</title>
        <authorList>
            <person name="Thieme N."/>
            <person name="Rettenmaier R."/>
            <person name="Zverlov V."/>
            <person name="Liebl W."/>
        </authorList>
    </citation>
    <scope>NUCLEOTIDE SEQUENCE</scope>
    <source>
        <strain evidence="8">DSM 26468</strain>
    </source>
</reference>
<dbReference type="SUPFAM" id="SSF55073">
    <property type="entry name" value="Nucleotide cyclase"/>
    <property type="match status" value="1"/>
</dbReference>
<evidence type="ECO:0000256" key="2">
    <source>
        <dbReference type="ARBA" id="ARBA00022475"/>
    </source>
</evidence>
<feature type="transmembrane region" description="Helical" evidence="6">
    <location>
        <begin position="105"/>
        <end position="123"/>
    </location>
</feature>
<dbReference type="GO" id="GO:0043709">
    <property type="term" value="P:cell adhesion involved in single-species biofilm formation"/>
    <property type="evidence" value="ECO:0007669"/>
    <property type="project" value="TreeGrafter"/>
</dbReference>
<dbReference type="InterPro" id="IPR050469">
    <property type="entry name" value="Diguanylate_Cyclase"/>
</dbReference>
<evidence type="ECO:0000256" key="5">
    <source>
        <dbReference type="ARBA" id="ARBA00023136"/>
    </source>
</evidence>
<organism evidence="8 9">
    <name type="scientific">Mobilitalea sibirica</name>
    <dbReference type="NCBI Taxonomy" id="1462919"/>
    <lineage>
        <taxon>Bacteria</taxon>
        <taxon>Bacillati</taxon>
        <taxon>Bacillota</taxon>
        <taxon>Clostridia</taxon>
        <taxon>Lachnospirales</taxon>
        <taxon>Lachnospiraceae</taxon>
        <taxon>Mobilitalea</taxon>
    </lineage>
</organism>
<feature type="transmembrane region" description="Helical" evidence="6">
    <location>
        <begin position="6"/>
        <end position="24"/>
    </location>
</feature>
<dbReference type="Pfam" id="PF07694">
    <property type="entry name" value="5TM-5TMR_LYT"/>
    <property type="match status" value="1"/>
</dbReference>
<dbReference type="Pfam" id="PF00990">
    <property type="entry name" value="GGDEF"/>
    <property type="match status" value="1"/>
</dbReference>
<evidence type="ECO:0000313" key="8">
    <source>
        <dbReference type="EMBL" id="MBH1939830.1"/>
    </source>
</evidence>
<dbReference type="CDD" id="cd01949">
    <property type="entry name" value="GGDEF"/>
    <property type="match status" value="1"/>
</dbReference>
<keyword evidence="2" id="KW-1003">Cell membrane</keyword>
<evidence type="ECO:0000256" key="1">
    <source>
        <dbReference type="ARBA" id="ARBA00004651"/>
    </source>
</evidence>
<evidence type="ECO:0000259" key="7">
    <source>
        <dbReference type="PROSITE" id="PS50887"/>
    </source>
</evidence>
<dbReference type="PANTHER" id="PTHR45138">
    <property type="entry name" value="REGULATORY COMPONENTS OF SENSORY TRANSDUCTION SYSTEM"/>
    <property type="match status" value="1"/>
</dbReference>
<dbReference type="GO" id="GO:0005886">
    <property type="term" value="C:plasma membrane"/>
    <property type="evidence" value="ECO:0007669"/>
    <property type="project" value="UniProtKB-SubCell"/>
</dbReference>
<comment type="caution">
    <text evidence="8">The sequence shown here is derived from an EMBL/GenBank/DDBJ whole genome shotgun (WGS) entry which is preliminary data.</text>
</comment>
<keyword evidence="9" id="KW-1185">Reference proteome</keyword>
<keyword evidence="5 6" id="KW-0472">Membrane</keyword>
<dbReference type="InterPro" id="IPR011620">
    <property type="entry name" value="Sig_transdc_His_kinase_LytS_TM"/>
</dbReference>
<feature type="transmembrane region" description="Helical" evidence="6">
    <location>
        <begin position="71"/>
        <end position="93"/>
    </location>
</feature>
<dbReference type="InterPro" id="IPR043128">
    <property type="entry name" value="Rev_trsase/Diguanyl_cyclase"/>
</dbReference>
<evidence type="ECO:0000256" key="4">
    <source>
        <dbReference type="ARBA" id="ARBA00022989"/>
    </source>
</evidence>
<dbReference type="GO" id="GO:1902201">
    <property type="term" value="P:negative regulation of bacterial-type flagellum-dependent cell motility"/>
    <property type="evidence" value="ECO:0007669"/>
    <property type="project" value="TreeGrafter"/>
</dbReference>